<name>A0A5M9K475_MONFR</name>
<keyword evidence="2" id="KW-1185">Reference proteome</keyword>
<dbReference type="Proteomes" id="UP000322873">
    <property type="component" value="Unassembled WGS sequence"/>
</dbReference>
<dbReference type="EMBL" id="VICG01000002">
    <property type="protein sequence ID" value="KAA8575720.1"/>
    <property type="molecule type" value="Genomic_DNA"/>
</dbReference>
<gene>
    <name evidence="1" type="ORF">EYC84_004832</name>
</gene>
<evidence type="ECO:0000313" key="2">
    <source>
        <dbReference type="Proteomes" id="UP000322873"/>
    </source>
</evidence>
<sequence length="78" mass="9206">MYNLSFHCIDSGEYMVGSIHRTNIKKNQICHFRRYQINPLLQHTFTDTAYNWSSQSCGHVQSVVYIFLYPFSLPKLCI</sequence>
<protein>
    <submittedName>
        <fullName evidence="1">Uncharacterized protein</fullName>
    </submittedName>
</protein>
<accession>A0A5M9K475</accession>
<reference evidence="1 2" key="1">
    <citation type="submission" date="2019-06" db="EMBL/GenBank/DDBJ databases">
        <title>Genome Sequence of the Brown Rot Fungal Pathogen Monilinia fructicola.</title>
        <authorList>
            <person name="De Miccolis Angelini R.M."/>
            <person name="Landi L."/>
            <person name="Abate D."/>
            <person name="Pollastro S."/>
            <person name="Romanazzi G."/>
            <person name="Faretra F."/>
        </authorList>
    </citation>
    <scope>NUCLEOTIDE SEQUENCE [LARGE SCALE GENOMIC DNA]</scope>
    <source>
        <strain evidence="1 2">Mfrc123</strain>
    </source>
</reference>
<organism evidence="1 2">
    <name type="scientific">Monilinia fructicola</name>
    <name type="common">Brown rot fungus</name>
    <name type="synonym">Ciboria fructicola</name>
    <dbReference type="NCBI Taxonomy" id="38448"/>
    <lineage>
        <taxon>Eukaryota</taxon>
        <taxon>Fungi</taxon>
        <taxon>Dikarya</taxon>
        <taxon>Ascomycota</taxon>
        <taxon>Pezizomycotina</taxon>
        <taxon>Leotiomycetes</taxon>
        <taxon>Helotiales</taxon>
        <taxon>Sclerotiniaceae</taxon>
        <taxon>Monilinia</taxon>
    </lineage>
</organism>
<evidence type="ECO:0000313" key="1">
    <source>
        <dbReference type="EMBL" id="KAA8575720.1"/>
    </source>
</evidence>
<dbReference type="AlphaFoldDB" id="A0A5M9K475"/>
<proteinExistence type="predicted"/>
<comment type="caution">
    <text evidence="1">The sequence shown here is derived from an EMBL/GenBank/DDBJ whole genome shotgun (WGS) entry which is preliminary data.</text>
</comment>